<evidence type="ECO:0000259" key="1">
    <source>
        <dbReference type="Pfam" id="PF00535"/>
    </source>
</evidence>
<gene>
    <name evidence="2" type="ORF">GCM10009726_04690</name>
</gene>
<dbReference type="RefSeq" id="WP_231249801.1">
    <property type="nucleotide sequence ID" value="NZ_BAAAMQ010000005.1"/>
</dbReference>
<dbReference type="Gene3D" id="3.90.550.10">
    <property type="entry name" value="Spore Coat Polysaccharide Biosynthesis Protein SpsA, Chain A"/>
    <property type="match status" value="1"/>
</dbReference>
<evidence type="ECO:0000313" key="3">
    <source>
        <dbReference type="Proteomes" id="UP001501161"/>
    </source>
</evidence>
<dbReference type="PANTHER" id="PTHR43685:SF2">
    <property type="entry name" value="GLYCOSYLTRANSFERASE 2-LIKE DOMAIN-CONTAINING PROTEIN"/>
    <property type="match status" value="1"/>
</dbReference>
<dbReference type="SUPFAM" id="SSF53448">
    <property type="entry name" value="Nucleotide-diphospho-sugar transferases"/>
    <property type="match status" value="1"/>
</dbReference>
<dbReference type="InterPro" id="IPR001173">
    <property type="entry name" value="Glyco_trans_2-like"/>
</dbReference>
<feature type="domain" description="Glycosyltransferase 2-like" evidence="1">
    <location>
        <begin position="10"/>
        <end position="107"/>
    </location>
</feature>
<dbReference type="Proteomes" id="UP001501161">
    <property type="component" value="Unassembled WGS sequence"/>
</dbReference>
<organism evidence="2 3">
    <name type="scientific">Nocardioides furvisabuli</name>
    <dbReference type="NCBI Taxonomy" id="375542"/>
    <lineage>
        <taxon>Bacteria</taxon>
        <taxon>Bacillati</taxon>
        <taxon>Actinomycetota</taxon>
        <taxon>Actinomycetes</taxon>
        <taxon>Propionibacteriales</taxon>
        <taxon>Nocardioidaceae</taxon>
        <taxon>Nocardioides</taxon>
    </lineage>
</organism>
<keyword evidence="3" id="KW-1185">Reference proteome</keyword>
<dbReference type="InterPro" id="IPR029044">
    <property type="entry name" value="Nucleotide-diphossugar_trans"/>
</dbReference>
<protein>
    <submittedName>
        <fullName evidence="2">Glycosyltransferase family 2 protein</fullName>
    </submittedName>
</protein>
<dbReference type="InterPro" id="IPR050834">
    <property type="entry name" value="Glycosyltransf_2"/>
</dbReference>
<name>A0ABP5I9P7_9ACTN</name>
<dbReference type="EMBL" id="BAAAMQ010000005">
    <property type="protein sequence ID" value="GAA2096646.1"/>
    <property type="molecule type" value="Genomic_DNA"/>
</dbReference>
<sequence length="290" mass="30549">MTSSFRAAAVITAYRPGPSLPEAVRSVLDQVHHVVVVDDGSPSGSELVDECEALGAAVVRHGVNRGIGAALNTGIGAARSGDRTLTHVLTMDQDSALPDGYVQALARAERAASRAGIRVGMTSPGDIATVRRGRTHGHADFAAGGEPIQSGLLLPVATLDAVGAFDESLVIDGVDTDYWLRAIDAGFEAVVAPGASLDHRLGQPVVLANGRQLPFVVASQFRYHYQWRNLVLLVRRHGRRHPRWAAGAVVRAARHLAIVTAVAPGRRGRLREAFAGLRAGIRGETGGPRG</sequence>
<dbReference type="Pfam" id="PF00535">
    <property type="entry name" value="Glycos_transf_2"/>
    <property type="match status" value="1"/>
</dbReference>
<accession>A0ABP5I9P7</accession>
<dbReference type="PANTHER" id="PTHR43685">
    <property type="entry name" value="GLYCOSYLTRANSFERASE"/>
    <property type="match status" value="1"/>
</dbReference>
<proteinExistence type="predicted"/>
<reference evidence="3" key="1">
    <citation type="journal article" date="2019" name="Int. J. Syst. Evol. Microbiol.">
        <title>The Global Catalogue of Microorganisms (GCM) 10K type strain sequencing project: providing services to taxonomists for standard genome sequencing and annotation.</title>
        <authorList>
            <consortium name="The Broad Institute Genomics Platform"/>
            <consortium name="The Broad Institute Genome Sequencing Center for Infectious Disease"/>
            <person name="Wu L."/>
            <person name="Ma J."/>
        </authorList>
    </citation>
    <scope>NUCLEOTIDE SEQUENCE [LARGE SCALE GENOMIC DNA]</scope>
    <source>
        <strain evidence="3">JCM 13813</strain>
    </source>
</reference>
<comment type="caution">
    <text evidence="2">The sequence shown here is derived from an EMBL/GenBank/DDBJ whole genome shotgun (WGS) entry which is preliminary data.</text>
</comment>
<evidence type="ECO:0000313" key="2">
    <source>
        <dbReference type="EMBL" id="GAA2096646.1"/>
    </source>
</evidence>